<evidence type="ECO:0000256" key="5">
    <source>
        <dbReference type="ARBA" id="ARBA00023136"/>
    </source>
</evidence>
<dbReference type="PANTHER" id="PTHR10057:SF0">
    <property type="entry name" value="TRANSLOCATOR PROTEIN"/>
    <property type="match status" value="1"/>
</dbReference>
<evidence type="ECO:0008006" key="8">
    <source>
        <dbReference type="Google" id="ProtNLM"/>
    </source>
</evidence>
<protein>
    <recommendedName>
        <fullName evidence="8">TspO/MBR family protein</fullName>
    </recommendedName>
</protein>
<organism evidence="7">
    <name type="scientific">viral metagenome</name>
    <dbReference type="NCBI Taxonomy" id="1070528"/>
    <lineage>
        <taxon>unclassified sequences</taxon>
        <taxon>metagenomes</taxon>
        <taxon>organismal metagenomes</taxon>
    </lineage>
</organism>
<keyword evidence="5 6" id="KW-0472">Membrane</keyword>
<dbReference type="InterPro" id="IPR038330">
    <property type="entry name" value="TspO/MBR-related_sf"/>
</dbReference>
<keyword evidence="4 6" id="KW-1133">Transmembrane helix</keyword>
<dbReference type="EMBL" id="MN738831">
    <property type="protein sequence ID" value="QHT38504.1"/>
    <property type="molecule type" value="Genomic_DNA"/>
</dbReference>
<dbReference type="InterPro" id="IPR004307">
    <property type="entry name" value="TspO_MBR"/>
</dbReference>
<dbReference type="GO" id="GO:0033013">
    <property type="term" value="P:tetrapyrrole metabolic process"/>
    <property type="evidence" value="ECO:0007669"/>
    <property type="project" value="UniProtKB-ARBA"/>
</dbReference>
<dbReference type="Gene3D" id="1.20.1260.100">
    <property type="entry name" value="TspO/MBR protein"/>
    <property type="match status" value="1"/>
</dbReference>
<dbReference type="Pfam" id="PF03073">
    <property type="entry name" value="TspO_MBR"/>
    <property type="match status" value="1"/>
</dbReference>
<dbReference type="PIRSF" id="PIRSF005859">
    <property type="entry name" value="PBR"/>
    <property type="match status" value="1"/>
</dbReference>
<sequence>MNDWYAKLNKAPWTPPDYVFGPIWTVLYILMAASYFLIKKTKQCTKYCDALDYFFLQLFFNLMWSFIFFDMKMPLYALIDMILIIAFTGLTYKAFYKFNKTAARLLIPYILWLGVAFSLNLYVVLNN</sequence>
<feature type="transmembrane region" description="Helical" evidence="6">
    <location>
        <begin position="75"/>
        <end position="94"/>
    </location>
</feature>
<evidence type="ECO:0000256" key="3">
    <source>
        <dbReference type="ARBA" id="ARBA00022692"/>
    </source>
</evidence>
<evidence type="ECO:0000256" key="4">
    <source>
        <dbReference type="ARBA" id="ARBA00022989"/>
    </source>
</evidence>
<dbReference type="GO" id="GO:0016020">
    <property type="term" value="C:membrane"/>
    <property type="evidence" value="ECO:0007669"/>
    <property type="project" value="UniProtKB-SubCell"/>
</dbReference>
<accession>A0A6C0FBR4</accession>
<dbReference type="AlphaFoldDB" id="A0A6C0FBR4"/>
<feature type="transmembrane region" description="Helical" evidence="6">
    <location>
        <begin position="50"/>
        <end position="69"/>
    </location>
</feature>
<name>A0A6C0FBR4_9ZZZZ</name>
<comment type="similarity">
    <text evidence="2">Belongs to the TspO/BZRP family.</text>
</comment>
<evidence type="ECO:0000256" key="1">
    <source>
        <dbReference type="ARBA" id="ARBA00004141"/>
    </source>
</evidence>
<dbReference type="FunFam" id="1.20.1260.100:FF:000001">
    <property type="entry name" value="translocator protein 2"/>
    <property type="match status" value="1"/>
</dbReference>
<evidence type="ECO:0000256" key="6">
    <source>
        <dbReference type="SAM" id="Phobius"/>
    </source>
</evidence>
<keyword evidence="3 6" id="KW-0812">Transmembrane</keyword>
<dbReference type="CDD" id="cd15904">
    <property type="entry name" value="TSPO_MBR"/>
    <property type="match status" value="1"/>
</dbReference>
<evidence type="ECO:0000256" key="2">
    <source>
        <dbReference type="ARBA" id="ARBA00007524"/>
    </source>
</evidence>
<dbReference type="PANTHER" id="PTHR10057">
    <property type="entry name" value="PERIPHERAL-TYPE BENZODIAZEPINE RECEPTOR"/>
    <property type="match status" value="1"/>
</dbReference>
<proteinExistence type="inferred from homology"/>
<comment type="subcellular location">
    <subcellularLocation>
        <location evidence="1">Membrane</location>
        <topology evidence="1">Multi-pass membrane protein</topology>
    </subcellularLocation>
</comment>
<evidence type="ECO:0000313" key="7">
    <source>
        <dbReference type="EMBL" id="QHT38504.1"/>
    </source>
</evidence>
<feature type="transmembrane region" description="Helical" evidence="6">
    <location>
        <begin position="106"/>
        <end position="125"/>
    </location>
</feature>
<reference evidence="7" key="1">
    <citation type="journal article" date="2020" name="Nature">
        <title>Giant virus diversity and host interactions through global metagenomics.</title>
        <authorList>
            <person name="Schulz F."/>
            <person name="Roux S."/>
            <person name="Paez-Espino D."/>
            <person name="Jungbluth S."/>
            <person name="Walsh D.A."/>
            <person name="Denef V.J."/>
            <person name="McMahon K.D."/>
            <person name="Konstantinidis K.T."/>
            <person name="Eloe-Fadrosh E.A."/>
            <person name="Kyrpides N.C."/>
            <person name="Woyke T."/>
        </authorList>
    </citation>
    <scope>NUCLEOTIDE SEQUENCE</scope>
    <source>
        <strain evidence="7">GVMAG-S-ERX556101-89</strain>
    </source>
</reference>
<feature type="transmembrane region" description="Helical" evidence="6">
    <location>
        <begin position="20"/>
        <end position="38"/>
    </location>
</feature>